<sequence length="82" mass="9454">MKIYQVLKVTKEGQYLVKTCPMLKSAINWAKKTVANADVAPAEYQCVKKRKLEDGYFCASIRLIHDGYAIDAEIWKTQVYHE</sequence>
<evidence type="ECO:0000313" key="2">
    <source>
        <dbReference type="EMBL" id="XCD05255.1"/>
    </source>
</evidence>
<accession>A0AAU8AZ16</accession>
<dbReference type="EMBL" id="PP511398">
    <property type="protein sequence ID" value="XCD03903.1"/>
    <property type="molecule type" value="Genomic_DNA"/>
</dbReference>
<protein>
    <recommendedName>
        <fullName evidence="5">Phage protein</fullName>
    </recommendedName>
</protein>
<organism evidence="2">
    <name type="scientific">Dulem virus 222</name>
    <dbReference type="NCBI Taxonomy" id="3145699"/>
    <lineage>
        <taxon>Viruses</taxon>
        <taxon>Monodnaviria</taxon>
        <taxon>Sangervirae</taxon>
        <taxon>Phixviricota</taxon>
        <taxon>Malgrandaviricetes</taxon>
        <taxon>Petitvirales</taxon>
        <taxon>Microviridae</taxon>
        <taxon>Microvirus</taxon>
    </lineage>
</organism>
<evidence type="ECO:0008006" key="5">
    <source>
        <dbReference type="Google" id="ProtNLM"/>
    </source>
</evidence>
<name>A0AAU8AZ16_9VIRU</name>
<dbReference type="EMBL" id="PP511536">
    <property type="protein sequence ID" value="XCD05255.1"/>
    <property type="molecule type" value="Genomic_DNA"/>
</dbReference>
<reference evidence="2" key="1">
    <citation type="submission" date="2024-03" db="EMBL/GenBank/DDBJ databases">
        <title>Diverse circular DNA viruses in blood, oral, and fecal samples of captive lemurs.</title>
        <authorList>
            <person name="Paietta E.N."/>
            <person name="Kraberger S."/>
            <person name="Lund M.C."/>
            <person name="Custer J.M."/>
            <person name="Vargas K.M."/>
            <person name="Ehmke E.E."/>
            <person name="Yoder A.D."/>
            <person name="Varsani A."/>
        </authorList>
    </citation>
    <scope>NUCLEOTIDE SEQUENCE</scope>
    <source>
        <strain evidence="1">Duke_21_46</strain>
        <strain evidence="2">Duke_24FS_53</strain>
        <strain evidence="3">Duke_25FS_68</strain>
        <strain evidence="4">Duke_26_38</strain>
    </source>
</reference>
<dbReference type="EMBL" id="PP511656">
    <property type="protein sequence ID" value="XCD06316.1"/>
    <property type="molecule type" value="Genomic_DNA"/>
</dbReference>
<proteinExistence type="predicted"/>
<evidence type="ECO:0000313" key="4">
    <source>
        <dbReference type="EMBL" id="XCD06845.1"/>
    </source>
</evidence>
<evidence type="ECO:0000313" key="3">
    <source>
        <dbReference type="EMBL" id="XCD06316.1"/>
    </source>
</evidence>
<dbReference type="EMBL" id="PP511718">
    <property type="protein sequence ID" value="XCD06845.1"/>
    <property type="molecule type" value="Genomic_DNA"/>
</dbReference>
<evidence type="ECO:0000313" key="1">
    <source>
        <dbReference type="EMBL" id="XCD03903.1"/>
    </source>
</evidence>